<dbReference type="EMBL" id="JADCUA010000011">
    <property type="protein sequence ID" value="KAH9836137.1"/>
    <property type="molecule type" value="Genomic_DNA"/>
</dbReference>
<evidence type="ECO:0000313" key="1">
    <source>
        <dbReference type="EMBL" id="KAH9836137.1"/>
    </source>
</evidence>
<feature type="non-terminal residue" evidence="1">
    <location>
        <position position="265"/>
    </location>
</feature>
<accession>A0ABQ8KEH3</accession>
<gene>
    <name evidence="1" type="ORF">C8Q71DRAFT_708925</name>
</gene>
<sequence length="265" mass="29174">MIKTAKKHKACFAAIKLSKEVKANLPAWYHISADKQLHRLNNTRLSTCLRETHKVELVADLVMVHQHSPINQSASQQAECECPKCIDARRRGCRNPEGCREAAGRLLNNLSAKWNPSAEPEADNLTLTKKRKEKNMKAIEEGGQAIFDPSLTLRGGVAEAFRVFTDAPTLNNPPAIRQKVGRTVEQEASTVYVIAVSPPPSTRDPNEQLPHEMGFTSYGTGNPRNNLIRAPKSTHPTSRDRGELAAAIIAARSTPKDVPLHLVGE</sequence>
<organism evidence="1 2">
    <name type="scientific">Rhodofomes roseus</name>
    <dbReference type="NCBI Taxonomy" id="34475"/>
    <lineage>
        <taxon>Eukaryota</taxon>
        <taxon>Fungi</taxon>
        <taxon>Dikarya</taxon>
        <taxon>Basidiomycota</taxon>
        <taxon>Agaricomycotina</taxon>
        <taxon>Agaricomycetes</taxon>
        <taxon>Polyporales</taxon>
        <taxon>Rhodofomes</taxon>
    </lineage>
</organism>
<reference evidence="1 2" key="1">
    <citation type="journal article" date="2021" name="Environ. Microbiol.">
        <title>Gene family expansions and transcriptome signatures uncover fungal adaptations to wood decay.</title>
        <authorList>
            <person name="Hage H."/>
            <person name="Miyauchi S."/>
            <person name="Viragh M."/>
            <person name="Drula E."/>
            <person name="Min B."/>
            <person name="Chaduli D."/>
            <person name="Navarro D."/>
            <person name="Favel A."/>
            <person name="Norest M."/>
            <person name="Lesage-Meessen L."/>
            <person name="Balint B."/>
            <person name="Merenyi Z."/>
            <person name="de Eugenio L."/>
            <person name="Morin E."/>
            <person name="Martinez A.T."/>
            <person name="Baldrian P."/>
            <person name="Stursova M."/>
            <person name="Martinez M.J."/>
            <person name="Novotny C."/>
            <person name="Magnuson J.K."/>
            <person name="Spatafora J.W."/>
            <person name="Maurice S."/>
            <person name="Pangilinan J."/>
            <person name="Andreopoulos W."/>
            <person name="LaButti K."/>
            <person name="Hundley H."/>
            <person name="Na H."/>
            <person name="Kuo A."/>
            <person name="Barry K."/>
            <person name="Lipzen A."/>
            <person name="Henrissat B."/>
            <person name="Riley R."/>
            <person name="Ahrendt S."/>
            <person name="Nagy L.G."/>
            <person name="Grigoriev I.V."/>
            <person name="Martin F."/>
            <person name="Rosso M.N."/>
        </authorList>
    </citation>
    <scope>NUCLEOTIDE SEQUENCE [LARGE SCALE GENOMIC DNA]</scope>
    <source>
        <strain evidence="1 2">CIRM-BRFM 1785</strain>
    </source>
</reference>
<dbReference type="RefSeq" id="XP_047778422.1">
    <property type="nucleotide sequence ID" value="XM_047920648.1"/>
</dbReference>
<name>A0ABQ8KEH3_9APHY</name>
<keyword evidence="2" id="KW-1185">Reference proteome</keyword>
<proteinExistence type="predicted"/>
<protein>
    <submittedName>
        <fullName evidence="1">Uncharacterized protein</fullName>
    </submittedName>
</protein>
<comment type="caution">
    <text evidence="1">The sequence shown here is derived from an EMBL/GenBank/DDBJ whole genome shotgun (WGS) entry which is preliminary data.</text>
</comment>
<dbReference type="Proteomes" id="UP000814176">
    <property type="component" value="Unassembled WGS sequence"/>
</dbReference>
<dbReference type="GeneID" id="72001380"/>
<evidence type="ECO:0000313" key="2">
    <source>
        <dbReference type="Proteomes" id="UP000814176"/>
    </source>
</evidence>